<keyword evidence="6" id="KW-1185">Reference proteome</keyword>
<dbReference type="PANTHER" id="PTHR44029">
    <property type="entry name" value="DNAJ HOMOLOG SUBFAMILY C MEMBER 21"/>
    <property type="match status" value="1"/>
</dbReference>
<dbReference type="Proteomes" id="UP000323011">
    <property type="component" value="Unassembled WGS sequence"/>
</dbReference>
<protein>
    <recommendedName>
        <fullName evidence="7">J domain-containing protein</fullName>
    </recommendedName>
</protein>
<organism evidence="5 6">
    <name type="scientific">Cafeteria roenbergensis</name>
    <name type="common">Marine flagellate</name>
    <dbReference type="NCBI Taxonomy" id="33653"/>
    <lineage>
        <taxon>Eukaryota</taxon>
        <taxon>Sar</taxon>
        <taxon>Stramenopiles</taxon>
        <taxon>Bigyra</taxon>
        <taxon>Opalozoa</taxon>
        <taxon>Bicosoecida</taxon>
        <taxon>Cafeteriaceae</taxon>
        <taxon>Cafeteria</taxon>
    </lineage>
</organism>
<dbReference type="PROSITE" id="PS50076">
    <property type="entry name" value="DNAJ_2"/>
    <property type="match status" value="1"/>
</dbReference>
<comment type="caution">
    <text evidence="5">The sequence shown here is derived from an EMBL/GenBank/DDBJ whole genome shotgun (WGS) entry which is preliminary data.</text>
</comment>
<feature type="compositionally biased region" description="Basic residues" evidence="2">
    <location>
        <begin position="593"/>
        <end position="609"/>
    </location>
</feature>
<dbReference type="CDD" id="cd06257">
    <property type="entry name" value="DnaJ"/>
    <property type="match status" value="1"/>
</dbReference>
<dbReference type="PROSITE" id="PS50157">
    <property type="entry name" value="ZINC_FINGER_C2H2_2"/>
    <property type="match status" value="1"/>
</dbReference>
<accession>A0A5A8CTI9</accession>
<dbReference type="PROSITE" id="PS00028">
    <property type="entry name" value="ZINC_FINGER_C2H2_1"/>
    <property type="match status" value="2"/>
</dbReference>
<evidence type="ECO:0008006" key="7">
    <source>
        <dbReference type="Google" id="ProtNLM"/>
    </source>
</evidence>
<feature type="region of interest" description="Disordered" evidence="2">
    <location>
        <begin position="584"/>
        <end position="616"/>
    </location>
</feature>
<dbReference type="SUPFAM" id="SSF46565">
    <property type="entry name" value="Chaperone J-domain"/>
    <property type="match status" value="1"/>
</dbReference>
<sequence>MAAASGRSSVRECHYDVLAVSMDATDSEIRKAYRKAALKWHPDKNPGREAEATERMKLVTEAYGVLSDATERAWYDAHRESILHGGGSGAADSTTLLPNLFTFFSTSCFSGFGEDKEGFYSVYARAFDSVARAEARHRPRGSAARDWPAFGTASSEWSDVAAFYRSWTNYASDMTFAWEDAHNTNEAPNRLTRRWMERENAKAHHKAREEWTDLVRTLAKFARKRDPRVAAEAQRLREEREARQAAREARNAAAKAAAAASAEALAQAAEEYREELEAASGFRLADEGPARRKGEDEAKPAAAPAAADSEGAGGSDEQDDDGDGDGDGAADGTDVTSKADRLDALLKSVDMTRDELCAEYEATRELLVADGSFKVTRHMVLETLREDGTLPRELTDGLAAMALKGGRHGQASSSAPGTGAGADVSAAPDAGTPETVIILADDTGDQAAAAAEGAAASGAGAAPSEPAGGEAAAGGAAPAADGDAAEPAPPQGRPCRVCNEVFPNVPALLEHIKESGHQAPTSAAKPAAGSGSGKRRKGKGAKAGGGAFVCAACGLGFPTRSRMFRHLEETGHAVAPSQVEVAASAAAAAASKKGGKGKKSKKGGRRKGQRGADDSD</sequence>
<dbReference type="Pfam" id="PF21884">
    <property type="entry name" value="ZUO1-like_ZHD"/>
    <property type="match status" value="1"/>
</dbReference>
<dbReference type="Pfam" id="PF00226">
    <property type="entry name" value="DnaJ"/>
    <property type="match status" value="1"/>
</dbReference>
<dbReference type="InterPro" id="IPR054076">
    <property type="entry name" value="ZUO1-like_ZHD"/>
</dbReference>
<feature type="compositionally biased region" description="Low complexity" evidence="2">
    <location>
        <begin position="519"/>
        <end position="529"/>
    </location>
</feature>
<feature type="region of interest" description="Disordered" evidence="2">
    <location>
        <begin position="457"/>
        <end position="492"/>
    </location>
</feature>
<dbReference type="InterPro" id="IPR001623">
    <property type="entry name" value="DnaJ_domain"/>
</dbReference>
<dbReference type="PANTHER" id="PTHR44029:SF1">
    <property type="entry name" value="DNAJ HOMOLOG SUBFAMILY C MEMBER 21"/>
    <property type="match status" value="1"/>
</dbReference>
<proteinExistence type="predicted"/>
<reference evidence="5 6" key="1">
    <citation type="submission" date="2019-07" db="EMBL/GenBank/DDBJ databases">
        <title>Genomes of Cafeteria roenbergensis.</title>
        <authorList>
            <person name="Fischer M.G."/>
            <person name="Hackl T."/>
            <person name="Roman M."/>
        </authorList>
    </citation>
    <scope>NUCLEOTIDE SEQUENCE [LARGE SCALE GENOMIC DNA]</scope>
    <source>
        <strain evidence="5 6">BVI</strain>
    </source>
</reference>
<evidence type="ECO:0000259" key="3">
    <source>
        <dbReference type="PROSITE" id="PS50076"/>
    </source>
</evidence>
<evidence type="ECO:0000256" key="1">
    <source>
        <dbReference type="PROSITE-ProRule" id="PRU00042"/>
    </source>
</evidence>
<evidence type="ECO:0000313" key="6">
    <source>
        <dbReference type="Proteomes" id="UP000323011"/>
    </source>
</evidence>
<feature type="region of interest" description="Disordered" evidence="2">
    <location>
        <begin position="405"/>
        <end position="429"/>
    </location>
</feature>
<dbReference type="InterPro" id="IPR013087">
    <property type="entry name" value="Znf_C2H2_type"/>
</dbReference>
<dbReference type="InterPro" id="IPR051964">
    <property type="entry name" value="Chaperone_stress_response"/>
</dbReference>
<feature type="compositionally biased region" description="Low complexity" evidence="2">
    <location>
        <begin position="300"/>
        <end position="310"/>
    </location>
</feature>
<feature type="compositionally biased region" description="Basic and acidic residues" evidence="2">
    <location>
        <begin position="284"/>
        <end position="299"/>
    </location>
</feature>
<feature type="region of interest" description="Disordered" evidence="2">
    <location>
        <begin position="226"/>
        <end position="248"/>
    </location>
</feature>
<dbReference type="GO" id="GO:0008270">
    <property type="term" value="F:zinc ion binding"/>
    <property type="evidence" value="ECO:0007669"/>
    <property type="project" value="UniProtKB-KW"/>
</dbReference>
<feature type="region of interest" description="Disordered" evidence="2">
    <location>
        <begin position="280"/>
        <end position="335"/>
    </location>
</feature>
<dbReference type="AlphaFoldDB" id="A0A5A8CTI9"/>
<evidence type="ECO:0000259" key="4">
    <source>
        <dbReference type="PROSITE" id="PS50157"/>
    </source>
</evidence>
<feature type="compositionally biased region" description="Acidic residues" evidence="2">
    <location>
        <begin position="316"/>
        <end position="328"/>
    </location>
</feature>
<dbReference type="SMART" id="SM00355">
    <property type="entry name" value="ZnF_C2H2"/>
    <property type="match status" value="2"/>
</dbReference>
<feature type="region of interest" description="Disordered" evidence="2">
    <location>
        <begin position="516"/>
        <end position="544"/>
    </location>
</feature>
<feature type="domain" description="C2H2-type" evidence="4">
    <location>
        <begin position="548"/>
        <end position="573"/>
    </location>
</feature>
<evidence type="ECO:0000313" key="5">
    <source>
        <dbReference type="EMBL" id="KAA0156386.1"/>
    </source>
</evidence>
<dbReference type="PRINTS" id="PR00625">
    <property type="entry name" value="JDOMAIN"/>
</dbReference>
<keyword evidence="1" id="KW-0863">Zinc-finger</keyword>
<dbReference type="GO" id="GO:0005737">
    <property type="term" value="C:cytoplasm"/>
    <property type="evidence" value="ECO:0007669"/>
    <property type="project" value="TreeGrafter"/>
</dbReference>
<keyword evidence="1" id="KW-0479">Metal-binding</keyword>
<keyword evidence="1" id="KW-0862">Zinc</keyword>
<feature type="compositionally biased region" description="Low complexity" evidence="2">
    <location>
        <begin position="457"/>
        <end position="486"/>
    </location>
</feature>
<gene>
    <name evidence="5" type="ORF">FNF29_01179</name>
</gene>
<dbReference type="Gene3D" id="1.10.287.110">
    <property type="entry name" value="DnaJ domain"/>
    <property type="match status" value="1"/>
</dbReference>
<feature type="domain" description="J" evidence="3">
    <location>
        <begin position="13"/>
        <end position="79"/>
    </location>
</feature>
<dbReference type="EMBL" id="VLTN01000004">
    <property type="protein sequence ID" value="KAA0156386.1"/>
    <property type="molecule type" value="Genomic_DNA"/>
</dbReference>
<dbReference type="OMA" id="WISKEPE"/>
<name>A0A5A8CTI9_CAFRO</name>
<dbReference type="InterPro" id="IPR036869">
    <property type="entry name" value="J_dom_sf"/>
</dbReference>
<feature type="compositionally biased region" description="Basic and acidic residues" evidence="2">
    <location>
        <begin position="234"/>
        <end position="248"/>
    </location>
</feature>
<dbReference type="SMART" id="SM00271">
    <property type="entry name" value="DnaJ"/>
    <property type="match status" value="1"/>
</dbReference>
<evidence type="ECO:0000256" key="2">
    <source>
        <dbReference type="SAM" id="MobiDB-lite"/>
    </source>
</evidence>